<sequence>MNIIEEHRSKVRAGEDTYSIEITTVPGDDGPARLVVSVGGAGPQGDQVADGHLEVAAAAAETLGTVLAEALRHTVGITGAGGRRARARPASQGLPWTPEQDAELESRWITGSSVADIAADFGRSPGAVRARLPRVGCDPERPGEYLPEPPSRRLAGDP</sequence>
<dbReference type="OrthoDB" id="7596694at2"/>
<dbReference type="RefSeq" id="WP_091513239.1">
    <property type="nucleotide sequence ID" value="NZ_CBDQZW010000018.1"/>
</dbReference>
<accession>A0A1I3ZBW2</accession>
<feature type="region of interest" description="Disordered" evidence="1">
    <location>
        <begin position="132"/>
        <end position="158"/>
    </location>
</feature>
<protein>
    <recommendedName>
        <fullName evidence="4">Helix-turn-helix domain containing protein</fullName>
    </recommendedName>
</protein>
<evidence type="ECO:0000313" key="2">
    <source>
        <dbReference type="EMBL" id="SFK41515.1"/>
    </source>
</evidence>
<evidence type="ECO:0000256" key="1">
    <source>
        <dbReference type="SAM" id="MobiDB-lite"/>
    </source>
</evidence>
<reference evidence="2 3" key="1">
    <citation type="submission" date="2016-10" db="EMBL/GenBank/DDBJ databases">
        <authorList>
            <person name="de Groot N.N."/>
        </authorList>
    </citation>
    <scope>NUCLEOTIDE SEQUENCE [LARGE SCALE GENOMIC DNA]</scope>
    <source>
        <strain evidence="2 3">DSM 44468</strain>
    </source>
</reference>
<dbReference type="Proteomes" id="UP000199025">
    <property type="component" value="Unassembled WGS sequence"/>
</dbReference>
<name>A0A1I3ZBW2_9PSEU</name>
<gene>
    <name evidence="2" type="ORF">SAMN05421835_120118</name>
</gene>
<proteinExistence type="predicted"/>
<keyword evidence="3" id="KW-1185">Reference proteome</keyword>
<organism evidence="2 3">
    <name type="scientific">Amycolatopsis sacchari</name>
    <dbReference type="NCBI Taxonomy" id="115433"/>
    <lineage>
        <taxon>Bacteria</taxon>
        <taxon>Bacillati</taxon>
        <taxon>Actinomycetota</taxon>
        <taxon>Actinomycetes</taxon>
        <taxon>Pseudonocardiales</taxon>
        <taxon>Pseudonocardiaceae</taxon>
        <taxon>Amycolatopsis</taxon>
    </lineage>
</organism>
<evidence type="ECO:0000313" key="3">
    <source>
        <dbReference type="Proteomes" id="UP000199025"/>
    </source>
</evidence>
<evidence type="ECO:0008006" key="4">
    <source>
        <dbReference type="Google" id="ProtNLM"/>
    </source>
</evidence>
<dbReference type="STRING" id="115433.SAMN05421835_120118"/>
<dbReference type="EMBL" id="FORP01000020">
    <property type="protein sequence ID" value="SFK41515.1"/>
    <property type="molecule type" value="Genomic_DNA"/>
</dbReference>
<dbReference type="AlphaFoldDB" id="A0A1I3ZBW2"/>